<dbReference type="PROSITE" id="PS50893">
    <property type="entry name" value="ABC_TRANSPORTER_2"/>
    <property type="match status" value="1"/>
</dbReference>
<dbReference type="GO" id="GO:0016887">
    <property type="term" value="F:ATP hydrolysis activity"/>
    <property type="evidence" value="ECO:0007669"/>
    <property type="project" value="InterPro"/>
</dbReference>
<keyword evidence="3 5" id="KW-0067">ATP-binding</keyword>
<dbReference type="InterPro" id="IPR050166">
    <property type="entry name" value="ABC_transporter_ATP-bind"/>
</dbReference>
<keyword evidence="1" id="KW-0813">Transport</keyword>
<proteinExistence type="predicted"/>
<dbReference type="InterPro" id="IPR003593">
    <property type="entry name" value="AAA+_ATPase"/>
</dbReference>
<dbReference type="SUPFAM" id="SSF52540">
    <property type="entry name" value="P-loop containing nucleoside triphosphate hydrolases"/>
    <property type="match status" value="1"/>
</dbReference>
<dbReference type="PANTHER" id="PTHR42788">
    <property type="entry name" value="TAURINE IMPORT ATP-BINDING PROTEIN-RELATED"/>
    <property type="match status" value="1"/>
</dbReference>
<dbReference type="PANTHER" id="PTHR42788:SF2">
    <property type="entry name" value="ABC TRANSPORTER ATP-BINDING PROTEIN"/>
    <property type="match status" value="1"/>
</dbReference>
<dbReference type="Pfam" id="PF00005">
    <property type="entry name" value="ABC_tran"/>
    <property type="match status" value="1"/>
</dbReference>
<name>A0A931G912_9BACT</name>
<dbReference type="Gene3D" id="3.40.50.300">
    <property type="entry name" value="P-loop containing nucleotide triphosphate hydrolases"/>
    <property type="match status" value="1"/>
</dbReference>
<feature type="domain" description="ABC transporter" evidence="4">
    <location>
        <begin position="2"/>
        <end position="229"/>
    </location>
</feature>
<evidence type="ECO:0000256" key="1">
    <source>
        <dbReference type="ARBA" id="ARBA00022448"/>
    </source>
</evidence>
<evidence type="ECO:0000259" key="4">
    <source>
        <dbReference type="PROSITE" id="PS50893"/>
    </source>
</evidence>
<evidence type="ECO:0000313" key="6">
    <source>
        <dbReference type="Proteomes" id="UP000706172"/>
    </source>
</evidence>
<reference evidence="5" key="1">
    <citation type="submission" date="2020-07" db="EMBL/GenBank/DDBJ databases">
        <title>Severe corrosion of carbon steel in oil field produced water can be linked to methanogenic archaea containing a special type of NiFe hydrogenase.</title>
        <authorList>
            <person name="Lahme S."/>
            <person name="Mand J."/>
            <person name="Longwell J."/>
            <person name="Smith R."/>
            <person name="Enning D."/>
        </authorList>
    </citation>
    <scope>NUCLEOTIDE SEQUENCE</scope>
    <source>
        <strain evidence="5">MIC098Bin6</strain>
    </source>
</reference>
<evidence type="ECO:0000256" key="3">
    <source>
        <dbReference type="ARBA" id="ARBA00022840"/>
    </source>
</evidence>
<protein>
    <submittedName>
        <fullName evidence="5">ABC transporter ATP-binding protein</fullName>
    </submittedName>
</protein>
<gene>
    <name evidence="5" type="ORF">H0S81_10390</name>
</gene>
<evidence type="ECO:0000313" key="5">
    <source>
        <dbReference type="EMBL" id="MBG0780318.1"/>
    </source>
</evidence>
<dbReference type="Proteomes" id="UP000706172">
    <property type="component" value="Unassembled WGS sequence"/>
</dbReference>
<evidence type="ECO:0000256" key="2">
    <source>
        <dbReference type="ARBA" id="ARBA00022741"/>
    </source>
</evidence>
<sequence>MLQITDLAKYYNGQPVFSGLDLQLPAGRFQVLLGPSGCGKTTLFNTLTGVTPADEGTITWQGQTVPHLGSLCAYMHQKDLLLPWFSLMDNALLPARTRGRDMAGARGLAENLFSRLGLDGYESHRPNQVSGGMRQRCALVRTLMFDRDLILLDEPLSALDAITRQRLQHLLLLLQTEFAKTILMITHDVDEALLLADDIFVSSSLPMTLIRRIQLNQPKPRAFDDPDLLHIKADILAHLVKGEAV</sequence>
<comment type="caution">
    <text evidence="5">The sequence shown here is derived from an EMBL/GenBank/DDBJ whole genome shotgun (WGS) entry which is preliminary data.</text>
</comment>
<dbReference type="AlphaFoldDB" id="A0A931G912"/>
<dbReference type="InterPro" id="IPR003439">
    <property type="entry name" value="ABC_transporter-like_ATP-bd"/>
</dbReference>
<keyword evidence="2" id="KW-0547">Nucleotide-binding</keyword>
<dbReference type="InterPro" id="IPR027417">
    <property type="entry name" value="P-loop_NTPase"/>
</dbReference>
<dbReference type="EMBL" id="JACCQK010000673">
    <property type="protein sequence ID" value="MBG0780318.1"/>
    <property type="molecule type" value="Genomic_DNA"/>
</dbReference>
<dbReference type="GO" id="GO:0005524">
    <property type="term" value="F:ATP binding"/>
    <property type="evidence" value="ECO:0007669"/>
    <property type="project" value="UniProtKB-KW"/>
</dbReference>
<accession>A0A931G912</accession>
<organism evidence="5 6">
    <name type="scientific">Desulfotignum balticum</name>
    <dbReference type="NCBI Taxonomy" id="115781"/>
    <lineage>
        <taxon>Bacteria</taxon>
        <taxon>Pseudomonadati</taxon>
        <taxon>Thermodesulfobacteriota</taxon>
        <taxon>Desulfobacteria</taxon>
        <taxon>Desulfobacterales</taxon>
        <taxon>Desulfobacteraceae</taxon>
        <taxon>Desulfotignum</taxon>
    </lineage>
</organism>
<dbReference type="SMART" id="SM00382">
    <property type="entry name" value="AAA"/>
    <property type="match status" value="1"/>
</dbReference>